<keyword evidence="3" id="KW-1185">Reference proteome</keyword>
<evidence type="ECO:0000313" key="3">
    <source>
        <dbReference type="Proteomes" id="UP000199161"/>
    </source>
</evidence>
<dbReference type="EMBL" id="FOKW01000009">
    <property type="protein sequence ID" value="SFC51860.1"/>
    <property type="molecule type" value="Genomic_DNA"/>
</dbReference>
<reference evidence="3" key="1">
    <citation type="submission" date="2016-10" db="EMBL/GenBank/DDBJ databases">
        <authorList>
            <person name="Varghese N."/>
            <person name="Submissions S."/>
        </authorList>
    </citation>
    <scope>NUCLEOTIDE SEQUENCE [LARGE SCALE GENOMIC DNA]</scope>
    <source>
        <strain evidence="3">DSM 13078</strain>
    </source>
</reference>
<keyword evidence="1" id="KW-0472">Membrane</keyword>
<evidence type="ECO:0000256" key="1">
    <source>
        <dbReference type="SAM" id="Phobius"/>
    </source>
</evidence>
<keyword evidence="1" id="KW-1133">Transmembrane helix</keyword>
<feature type="transmembrane region" description="Helical" evidence="1">
    <location>
        <begin position="51"/>
        <end position="76"/>
    </location>
</feature>
<feature type="transmembrane region" description="Helical" evidence="1">
    <location>
        <begin position="268"/>
        <end position="289"/>
    </location>
</feature>
<organism evidence="2 3">
    <name type="scientific">Natronobacterium haloterrestre</name>
    <name type="common">Halobiforma haloterrestris</name>
    <dbReference type="NCBI Taxonomy" id="148448"/>
    <lineage>
        <taxon>Archaea</taxon>
        <taxon>Methanobacteriati</taxon>
        <taxon>Methanobacteriota</taxon>
        <taxon>Stenosarchaea group</taxon>
        <taxon>Halobacteria</taxon>
        <taxon>Halobacteriales</taxon>
        <taxon>Natrialbaceae</taxon>
        <taxon>Natronobacterium</taxon>
    </lineage>
</organism>
<dbReference type="PANTHER" id="PTHR43471">
    <property type="entry name" value="ABC TRANSPORTER PERMEASE"/>
    <property type="match status" value="1"/>
</dbReference>
<protein>
    <submittedName>
        <fullName evidence="2">ABC-2 type transport system permease protein</fullName>
    </submittedName>
</protein>
<dbReference type="Proteomes" id="UP000199161">
    <property type="component" value="Unassembled WGS sequence"/>
</dbReference>
<gene>
    <name evidence="2" type="ORF">SAMN05444422_109195</name>
</gene>
<feature type="transmembrane region" description="Helical" evidence="1">
    <location>
        <begin position="170"/>
        <end position="194"/>
    </location>
</feature>
<dbReference type="GO" id="GO:0005886">
    <property type="term" value="C:plasma membrane"/>
    <property type="evidence" value="ECO:0007669"/>
    <property type="project" value="UniProtKB-SubCell"/>
</dbReference>
<name>A0A1I1K2M2_NATHA</name>
<dbReference type="RefSeq" id="WP_089789246.1">
    <property type="nucleotide sequence ID" value="NZ_FOKW01000009.1"/>
</dbReference>
<dbReference type="PANTHER" id="PTHR43471:SF1">
    <property type="entry name" value="ABC TRANSPORTER PERMEASE PROTEIN NOSY-RELATED"/>
    <property type="match status" value="1"/>
</dbReference>
<feature type="transmembrane region" description="Helical" evidence="1">
    <location>
        <begin position="103"/>
        <end position="128"/>
    </location>
</feature>
<dbReference type="Pfam" id="PF12679">
    <property type="entry name" value="ABC2_membrane_2"/>
    <property type="match status" value="1"/>
</dbReference>
<feature type="transmembrane region" description="Helical" evidence="1">
    <location>
        <begin position="20"/>
        <end position="39"/>
    </location>
</feature>
<evidence type="ECO:0000313" key="2">
    <source>
        <dbReference type="EMBL" id="SFC51860.1"/>
    </source>
</evidence>
<accession>A0A1I1K2M2</accession>
<dbReference type="GO" id="GO:0140359">
    <property type="term" value="F:ABC-type transporter activity"/>
    <property type="evidence" value="ECO:0007669"/>
    <property type="project" value="InterPro"/>
</dbReference>
<keyword evidence="1" id="KW-0812">Transmembrane</keyword>
<proteinExistence type="predicted"/>
<sequence>MTLTQVAQKDFEDAVRSRMVWGVISVFVAFIGFVLLVAIGTSDSADASADLALGMIALFSQLFVPMVAVIVGYMSIVGERRSGSLRVLLSYPHSRRDVVFGKLVGRAGVITLALGVGSGLSMLIAGLVIELPEIGSVIGVLTSITLFGVGFTGLAVGISAGVRTRAKAMAVAIGALLGFLLVWDAAAAGVYLVATGSLPGLEAEAWYFLLKRLSPVNAYRAVAQGFVDGRLQSFFQLGIEDVPADTTQDQLALSNRVDGELPFYLSNWFAALTLTVWAVVPSVVGYVRFERSDL</sequence>
<dbReference type="AlphaFoldDB" id="A0A1I1K2M2"/>
<dbReference type="OrthoDB" id="86287at2157"/>
<feature type="transmembrane region" description="Helical" evidence="1">
    <location>
        <begin position="134"/>
        <end position="158"/>
    </location>
</feature>